<keyword evidence="1" id="KW-0805">Transcription regulation</keyword>
<organism evidence="6 7">
    <name type="scientific">Blastococcus aggregatus</name>
    <dbReference type="NCBI Taxonomy" id="38502"/>
    <lineage>
        <taxon>Bacteria</taxon>
        <taxon>Bacillati</taxon>
        <taxon>Actinomycetota</taxon>
        <taxon>Actinomycetes</taxon>
        <taxon>Geodermatophilales</taxon>
        <taxon>Geodermatophilaceae</taxon>
        <taxon>Blastococcus</taxon>
    </lineage>
</organism>
<evidence type="ECO:0000256" key="4">
    <source>
        <dbReference type="PROSITE-ProRule" id="PRU00335"/>
    </source>
</evidence>
<dbReference type="GO" id="GO:0003700">
    <property type="term" value="F:DNA-binding transcription factor activity"/>
    <property type="evidence" value="ECO:0007669"/>
    <property type="project" value="TreeGrafter"/>
</dbReference>
<keyword evidence="7" id="KW-1185">Reference proteome</keyword>
<dbReference type="OrthoDB" id="3186364at2"/>
<sequence>MSGTAGTKHAEGTADRGVGAGRTRVEQAALRLFAEEGVSETSLQKIADALGVTKAAVYWHYRSKDEIVLAALRPALDELERLADAASAERSRRGRVELLVTGVVDLLISNRGGLSVLMGDVAVRHLLEQNPALMGVLHRILELLAGPDSDRRVAAALFLAGLPGPAADPGGAALDDAVLREHLIDCGRRLLLPRRPAR</sequence>
<dbReference type="PANTHER" id="PTHR30055:SF234">
    <property type="entry name" value="HTH-TYPE TRANSCRIPTIONAL REGULATOR BETI"/>
    <property type="match status" value="1"/>
</dbReference>
<evidence type="ECO:0000256" key="1">
    <source>
        <dbReference type="ARBA" id="ARBA00023015"/>
    </source>
</evidence>
<dbReference type="InterPro" id="IPR001647">
    <property type="entry name" value="HTH_TetR"/>
</dbReference>
<keyword evidence="3" id="KW-0804">Transcription</keyword>
<name>A0A285VB37_9ACTN</name>
<dbReference type="EMBL" id="OBQI01000003">
    <property type="protein sequence ID" value="SOC49701.1"/>
    <property type="molecule type" value="Genomic_DNA"/>
</dbReference>
<keyword evidence="2 4" id="KW-0238">DNA-binding</keyword>
<dbReference type="Proteomes" id="UP000219435">
    <property type="component" value="Unassembled WGS sequence"/>
</dbReference>
<dbReference type="AlphaFoldDB" id="A0A285VB37"/>
<evidence type="ECO:0000313" key="6">
    <source>
        <dbReference type="EMBL" id="SOC49701.1"/>
    </source>
</evidence>
<evidence type="ECO:0000313" key="7">
    <source>
        <dbReference type="Proteomes" id="UP000219435"/>
    </source>
</evidence>
<feature type="DNA-binding region" description="H-T-H motif" evidence="4">
    <location>
        <begin position="42"/>
        <end position="61"/>
    </location>
</feature>
<dbReference type="PRINTS" id="PR00455">
    <property type="entry name" value="HTHTETR"/>
</dbReference>
<dbReference type="Gene3D" id="1.10.357.10">
    <property type="entry name" value="Tetracycline Repressor, domain 2"/>
    <property type="match status" value="1"/>
</dbReference>
<reference evidence="7" key="1">
    <citation type="submission" date="2017-08" db="EMBL/GenBank/DDBJ databases">
        <authorList>
            <person name="Varghese N."/>
            <person name="Submissions S."/>
        </authorList>
    </citation>
    <scope>NUCLEOTIDE SEQUENCE [LARGE SCALE GENOMIC DNA]</scope>
    <source>
        <strain evidence="7">DSM 4725</strain>
    </source>
</reference>
<dbReference type="Pfam" id="PF00440">
    <property type="entry name" value="TetR_N"/>
    <property type="match status" value="1"/>
</dbReference>
<dbReference type="RefSeq" id="WP_097195239.1">
    <property type="nucleotide sequence ID" value="NZ_OBQI01000003.1"/>
</dbReference>
<dbReference type="PROSITE" id="PS50977">
    <property type="entry name" value="HTH_TETR_2"/>
    <property type="match status" value="1"/>
</dbReference>
<evidence type="ECO:0000256" key="3">
    <source>
        <dbReference type="ARBA" id="ARBA00023163"/>
    </source>
</evidence>
<evidence type="ECO:0000256" key="2">
    <source>
        <dbReference type="ARBA" id="ARBA00023125"/>
    </source>
</evidence>
<dbReference type="SUPFAM" id="SSF46689">
    <property type="entry name" value="Homeodomain-like"/>
    <property type="match status" value="1"/>
</dbReference>
<dbReference type="GO" id="GO:0000976">
    <property type="term" value="F:transcription cis-regulatory region binding"/>
    <property type="evidence" value="ECO:0007669"/>
    <property type="project" value="TreeGrafter"/>
</dbReference>
<accession>A0A285VB37</accession>
<gene>
    <name evidence="6" type="ORF">SAMN05660748_2433</name>
</gene>
<dbReference type="PANTHER" id="PTHR30055">
    <property type="entry name" value="HTH-TYPE TRANSCRIPTIONAL REGULATOR RUTR"/>
    <property type="match status" value="1"/>
</dbReference>
<evidence type="ECO:0000259" key="5">
    <source>
        <dbReference type="PROSITE" id="PS50977"/>
    </source>
</evidence>
<dbReference type="InterPro" id="IPR050109">
    <property type="entry name" value="HTH-type_TetR-like_transc_reg"/>
</dbReference>
<proteinExistence type="predicted"/>
<feature type="domain" description="HTH tetR-type" evidence="5">
    <location>
        <begin position="19"/>
        <end position="79"/>
    </location>
</feature>
<dbReference type="InterPro" id="IPR009057">
    <property type="entry name" value="Homeodomain-like_sf"/>
</dbReference>
<protein>
    <submittedName>
        <fullName evidence="6">Transcriptional regulator, TetR family</fullName>
    </submittedName>
</protein>